<evidence type="ECO:0000256" key="2">
    <source>
        <dbReference type="ARBA" id="ARBA00006906"/>
    </source>
</evidence>
<dbReference type="PANTHER" id="PTHR30246">
    <property type="entry name" value="2-KETO-3-DEOXY-6-PHOSPHOGLUCONATE ALDOLASE"/>
    <property type="match status" value="1"/>
</dbReference>
<dbReference type="Gene3D" id="3.20.20.70">
    <property type="entry name" value="Aldolase class I"/>
    <property type="match status" value="1"/>
</dbReference>
<reference evidence="8 9" key="1">
    <citation type="submission" date="2016-12" db="EMBL/GenBank/DDBJ databases">
        <authorList>
            <person name="Gulvik C.A."/>
        </authorList>
    </citation>
    <scope>NUCLEOTIDE SEQUENCE [LARGE SCALE GENOMIC DNA]</scope>
    <source>
        <strain evidence="7 9">12-5202</strain>
        <strain evidence="6 8">12-5291</strain>
    </source>
</reference>
<dbReference type="CDD" id="cd00452">
    <property type="entry name" value="KDPG_aldolase"/>
    <property type="match status" value="1"/>
</dbReference>
<evidence type="ECO:0000313" key="8">
    <source>
        <dbReference type="Proteomes" id="UP000188600"/>
    </source>
</evidence>
<dbReference type="NCBIfam" id="NF005119">
    <property type="entry name" value="PRK06552.1"/>
    <property type="match status" value="1"/>
</dbReference>
<comment type="subunit">
    <text evidence="3">Homotrimer.</text>
</comment>
<dbReference type="InterPro" id="IPR000887">
    <property type="entry name" value="Aldlse_KDPG_KHG"/>
</dbReference>
<dbReference type="Pfam" id="PF01081">
    <property type="entry name" value="Aldolase"/>
    <property type="match status" value="1"/>
</dbReference>
<evidence type="ECO:0000313" key="7">
    <source>
        <dbReference type="EMBL" id="ONK29424.1"/>
    </source>
</evidence>
<comment type="pathway">
    <text evidence="1">Carbohydrate acid metabolism.</text>
</comment>
<keyword evidence="4" id="KW-0456">Lyase</keyword>
<evidence type="ECO:0000256" key="5">
    <source>
        <dbReference type="ARBA" id="ARBA00023277"/>
    </source>
</evidence>
<dbReference type="AlphaFoldDB" id="A0AB36JPF0"/>
<sequence>MGQSQILSQLRKQGLVVVIRGEDREEGLKASQACIEGGITAIEVAYTNPEAGLIITELCESYKEHPDVLIGAGTVLDVVTARQAIMAGASYVVSPSFHEEVAAICHLYAIPYIPGCMTLTEMTTALEAGCEMIKLFPGSAFGPSYLSAIKSPLPQVSIMVTGGVNLKTVSDWFGAGADAVGIGGEFNKLAAQGEFDQIKSIASQYVDVIT</sequence>
<keyword evidence="9" id="KW-1185">Reference proteome</keyword>
<evidence type="ECO:0000256" key="3">
    <source>
        <dbReference type="ARBA" id="ARBA00011233"/>
    </source>
</evidence>
<evidence type="ECO:0000313" key="9">
    <source>
        <dbReference type="Proteomes" id="UP000188946"/>
    </source>
</evidence>
<dbReference type="SUPFAM" id="SSF51569">
    <property type="entry name" value="Aldolase"/>
    <property type="match status" value="1"/>
</dbReference>
<comment type="caution">
    <text evidence="6">The sequence shown here is derived from an EMBL/GenBank/DDBJ whole genome shotgun (WGS) entry which is preliminary data.</text>
</comment>
<evidence type="ECO:0000256" key="1">
    <source>
        <dbReference type="ARBA" id="ARBA00004761"/>
    </source>
</evidence>
<dbReference type="NCBIfam" id="TIGR01182">
    <property type="entry name" value="eda"/>
    <property type="match status" value="1"/>
</dbReference>
<dbReference type="RefSeq" id="WP_076996010.1">
    <property type="nucleotide sequence ID" value="NZ_MSPR01000008.1"/>
</dbReference>
<dbReference type="Proteomes" id="UP000188600">
    <property type="component" value="Unassembled WGS sequence"/>
</dbReference>
<dbReference type="PANTHER" id="PTHR30246:SF1">
    <property type="entry name" value="2-DEHYDRO-3-DEOXY-6-PHOSPHOGALACTONATE ALDOLASE-RELATED"/>
    <property type="match status" value="1"/>
</dbReference>
<gene>
    <name evidence="7" type="ORF">BVE84_05230</name>
    <name evidence="6" type="ORF">BVE86_05070</name>
</gene>
<proteinExistence type="inferred from homology"/>
<organism evidence="6 8">
    <name type="scientific">Streptococcus azizii</name>
    <dbReference type="NCBI Taxonomy" id="1579424"/>
    <lineage>
        <taxon>Bacteria</taxon>
        <taxon>Bacillati</taxon>
        <taxon>Bacillota</taxon>
        <taxon>Bacilli</taxon>
        <taxon>Lactobacillales</taxon>
        <taxon>Streptococcaceae</taxon>
        <taxon>Streptococcus</taxon>
    </lineage>
</organism>
<dbReference type="GO" id="GO:0016829">
    <property type="term" value="F:lyase activity"/>
    <property type="evidence" value="ECO:0007669"/>
    <property type="project" value="UniProtKB-KW"/>
</dbReference>
<dbReference type="InterPro" id="IPR013785">
    <property type="entry name" value="Aldolase_TIM"/>
</dbReference>
<dbReference type="EMBL" id="MSPT01000009">
    <property type="protein sequence ID" value="ONK27491.1"/>
    <property type="molecule type" value="Genomic_DNA"/>
</dbReference>
<comment type="similarity">
    <text evidence="2">Belongs to the KHG/KDPG aldolase family.</text>
</comment>
<name>A0AB36JPF0_9STRE</name>
<dbReference type="Proteomes" id="UP000188946">
    <property type="component" value="Unassembled WGS sequence"/>
</dbReference>
<evidence type="ECO:0000313" key="6">
    <source>
        <dbReference type="EMBL" id="ONK27491.1"/>
    </source>
</evidence>
<accession>A0AB36JPF0</accession>
<protein>
    <submittedName>
        <fullName evidence="6">Bifunctional 2-keto-4-hydroxyglutarate aldolase/2-keto-3-deoxy-6-phosphogluconate aldolase</fullName>
    </submittedName>
</protein>
<dbReference type="EMBL" id="MSPR01000008">
    <property type="protein sequence ID" value="ONK29424.1"/>
    <property type="molecule type" value="Genomic_DNA"/>
</dbReference>
<keyword evidence="5" id="KW-0119">Carbohydrate metabolism</keyword>
<evidence type="ECO:0000256" key="4">
    <source>
        <dbReference type="ARBA" id="ARBA00023239"/>
    </source>
</evidence>